<dbReference type="InParanoid" id="A0A2P5I575"/>
<keyword evidence="3" id="KW-1185">Reference proteome</keyword>
<evidence type="ECO:0000313" key="2">
    <source>
        <dbReference type="EMBL" id="POS77669.1"/>
    </source>
</evidence>
<organism evidence="2 3">
    <name type="scientific">Diaporthe helianthi</name>
    <dbReference type="NCBI Taxonomy" id="158607"/>
    <lineage>
        <taxon>Eukaryota</taxon>
        <taxon>Fungi</taxon>
        <taxon>Dikarya</taxon>
        <taxon>Ascomycota</taxon>
        <taxon>Pezizomycotina</taxon>
        <taxon>Sordariomycetes</taxon>
        <taxon>Sordariomycetidae</taxon>
        <taxon>Diaporthales</taxon>
        <taxon>Diaporthaceae</taxon>
        <taxon>Diaporthe</taxon>
    </lineage>
</organism>
<evidence type="ECO:0000256" key="1">
    <source>
        <dbReference type="SAM" id="MobiDB-lite"/>
    </source>
</evidence>
<dbReference type="OrthoDB" id="3508621at2759"/>
<feature type="region of interest" description="Disordered" evidence="1">
    <location>
        <begin position="418"/>
        <end position="471"/>
    </location>
</feature>
<proteinExistence type="predicted"/>
<comment type="caution">
    <text evidence="2">The sequence shown here is derived from an EMBL/GenBank/DDBJ whole genome shotgun (WGS) entry which is preliminary data.</text>
</comment>
<sequence length="573" mass="63338">MAQLRRPPVSLSEWMQQVNDDPAIPPDSKNGPEGRLKVSSTAFKSGSEISAAEYLYLKVIWHKYVRIEALGHLMKDDPAISYSGYVSAANMDKANAVFDSQRSKWKGYFDELEQRAAEEKHLAAVLTAKTPELHKLERRYNQVRPSMKLGDIFWAPLHSQLLAMTATDKRKPTAEEIERTSAITKPGPRFHVATAPLSVNQPVSPSPRKLPIRLALPKQVPGNTGTPRARSFLPGKAGKQNRPAADECYANNALVSFLESITIAASSDEFSSLDWLGGRIGFKLVECTDGTEDTDAGDAAGDVKKEPKINKLMEARVDGYLCQRSSPFERELNTDALAILEVKPFTLKAALSSIRRQEGAEMACWISEEEADSTTGLLQSSTSGKKRRWMVTQHRHEIYVIVAEYGVGYEKHIRPAVKITEDPTREPATKSDNSTASNSTGTPSTQQDSPAADAPGTPRRRNPELLAGSPSYLRRVEKMKIEVSADGGLKNRKLQPTRPPTGTSEWVGDEQKWVPDAADFLIMHEFGPFLTTDAIHMEVFSKRVLAFMFQLSKSPDRVVPDSKNSCSKSSNQA</sequence>
<dbReference type="STRING" id="158607.A0A2P5I575"/>
<feature type="region of interest" description="Disordered" evidence="1">
    <location>
        <begin position="217"/>
        <end position="243"/>
    </location>
</feature>
<feature type="region of interest" description="Disordered" evidence="1">
    <location>
        <begin position="1"/>
        <end position="35"/>
    </location>
</feature>
<protein>
    <submittedName>
        <fullName evidence="2">Uncharacterized protein</fullName>
    </submittedName>
</protein>
<dbReference type="AlphaFoldDB" id="A0A2P5I575"/>
<accession>A0A2P5I575</accession>
<dbReference type="Proteomes" id="UP000094444">
    <property type="component" value="Unassembled WGS sequence"/>
</dbReference>
<reference evidence="2" key="1">
    <citation type="submission" date="2017-09" db="EMBL/GenBank/DDBJ databases">
        <title>Polyketide synthases of a Diaporthe helianthi virulent isolate.</title>
        <authorList>
            <person name="Baroncelli R."/>
        </authorList>
    </citation>
    <scope>NUCLEOTIDE SEQUENCE [LARGE SCALE GENOMIC DNA]</scope>
    <source>
        <strain evidence="2">7/96</strain>
    </source>
</reference>
<gene>
    <name evidence="2" type="ORF">DHEL01_v203924</name>
</gene>
<name>A0A2P5I575_DIAHE</name>
<feature type="region of interest" description="Disordered" evidence="1">
    <location>
        <begin position="487"/>
        <end position="506"/>
    </location>
</feature>
<feature type="compositionally biased region" description="Polar residues" evidence="1">
    <location>
        <begin position="430"/>
        <end position="449"/>
    </location>
</feature>
<dbReference type="EMBL" id="MAVT02000250">
    <property type="protein sequence ID" value="POS77669.1"/>
    <property type="molecule type" value="Genomic_DNA"/>
</dbReference>
<evidence type="ECO:0000313" key="3">
    <source>
        <dbReference type="Proteomes" id="UP000094444"/>
    </source>
</evidence>
<feature type="compositionally biased region" description="Basic and acidic residues" evidence="1">
    <location>
        <begin position="418"/>
        <end position="429"/>
    </location>
</feature>